<dbReference type="Proteomes" id="UP000013378">
    <property type="component" value="Unassembled WGS sequence"/>
</dbReference>
<accession>R1ASJ3</accession>
<comment type="similarity">
    <text evidence="4">Belongs to the class I-like SAM-binding methyltransferase superfamily. Cation-dependent O-methyltransferase family.</text>
</comment>
<evidence type="ECO:0000256" key="2">
    <source>
        <dbReference type="ARBA" id="ARBA00022679"/>
    </source>
</evidence>
<dbReference type="EC" id="2.1.1.-" evidence="4"/>
<organism evidence="5 6">
    <name type="scientific">Caldisalinibacter kiritimatiensis</name>
    <dbReference type="NCBI Taxonomy" id="1304284"/>
    <lineage>
        <taxon>Bacteria</taxon>
        <taxon>Bacillati</taxon>
        <taxon>Bacillota</taxon>
        <taxon>Tissierellia</taxon>
        <taxon>Tissierellales</taxon>
        <taxon>Thermohalobacteraceae</taxon>
        <taxon>Caldisalinibacter</taxon>
    </lineage>
</organism>
<feature type="binding site" evidence="4">
    <location>
        <position position="87"/>
    </location>
    <ligand>
        <name>S-adenosyl-L-methionine</name>
        <dbReference type="ChEBI" id="CHEBI:59789"/>
    </ligand>
</feature>
<dbReference type="InterPro" id="IPR050362">
    <property type="entry name" value="Cation-dep_OMT"/>
</dbReference>
<comment type="function">
    <text evidence="4">Catalyzes the methylation of 5-hydroxyuridine (ho5U) to form 5-methoxyuridine (mo5U) at position 34 in tRNAs.</text>
</comment>
<feature type="binding site" evidence="4">
    <location>
        <position position="133"/>
    </location>
    <ligand>
        <name>Mg(2+)</name>
        <dbReference type="ChEBI" id="CHEBI:18420"/>
    </ligand>
</feature>
<dbReference type="eggNOG" id="COG4122">
    <property type="taxonomic scope" value="Bacteria"/>
</dbReference>
<dbReference type="RefSeq" id="WP_006314618.1">
    <property type="nucleotide sequence ID" value="NZ_ARZA01000204.1"/>
</dbReference>
<dbReference type="PANTHER" id="PTHR10509:SF14">
    <property type="entry name" value="CAFFEOYL-COA O-METHYLTRANSFERASE 3-RELATED"/>
    <property type="match status" value="1"/>
</dbReference>
<dbReference type="GO" id="GO:0016300">
    <property type="term" value="F:tRNA (uridine) methyltransferase activity"/>
    <property type="evidence" value="ECO:0007669"/>
    <property type="project" value="UniProtKB-UniRule"/>
</dbReference>
<keyword evidence="4" id="KW-0819">tRNA processing</keyword>
<comment type="subunit">
    <text evidence="4">Homodimer.</text>
</comment>
<name>R1ASJ3_9FIRM</name>
<dbReference type="AlphaFoldDB" id="R1ASJ3"/>
<evidence type="ECO:0000256" key="4">
    <source>
        <dbReference type="HAMAP-Rule" id="MF_02217"/>
    </source>
</evidence>
<reference evidence="5 6" key="1">
    <citation type="journal article" date="2015" name="Geomicrobiol. J.">
        <title>Caldisalinibacter kiritimatiensis gen. nov., sp. nov., a moderately thermohalophilic thiosulfate-reducing bacterium from a hypersaline microbial mat.</title>
        <authorList>
            <person name="Ben Hania W."/>
            <person name="Joseph M."/>
            <person name="Fiebig A."/>
            <person name="Bunk B."/>
            <person name="Klenk H.-P."/>
            <person name="Fardeau M.-L."/>
            <person name="Spring S."/>
        </authorList>
    </citation>
    <scope>NUCLEOTIDE SEQUENCE [LARGE SCALE GENOMIC DNA]</scope>
    <source>
        <strain evidence="5 6">L21-TH-D2</strain>
    </source>
</reference>
<keyword evidence="2 4" id="KW-0808">Transferase</keyword>
<comment type="catalytic activity">
    <reaction evidence="4">
        <text>5-hydroxyuridine(34) in tRNA + S-adenosyl-L-methionine = 5-methoxyuridine(34) in tRNA + S-adenosyl-L-homocysteine + H(+)</text>
        <dbReference type="Rhea" id="RHEA:60524"/>
        <dbReference type="Rhea" id="RHEA-COMP:13381"/>
        <dbReference type="Rhea" id="RHEA-COMP:15591"/>
        <dbReference type="ChEBI" id="CHEBI:15378"/>
        <dbReference type="ChEBI" id="CHEBI:57856"/>
        <dbReference type="ChEBI" id="CHEBI:59789"/>
        <dbReference type="ChEBI" id="CHEBI:136877"/>
        <dbReference type="ChEBI" id="CHEBI:143860"/>
    </reaction>
</comment>
<sequence>MSNINEEYIEEYIRSILPKNDDYLVELEKYSKENHIPIVHPEVANFLKVMIKITKAEKILELGTAIGYSALIMANAMESKGKIVTIERREDMIELAKENIKNSETNVDIEIIKGEAQKVLPSINDEFDLIFLDAAKSKYMDFLPYCINNLKTRGIIISDNVLFKGMVANDQLVVRRKKTIVRRMREYLEYISNNEELETSVIPIGDGIALSYKKEVQK</sequence>
<dbReference type="CDD" id="cd02440">
    <property type="entry name" value="AdoMet_MTases"/>
    <property type="match status" value="1"/>
</dbReference>
<feature type="binding site" evidence="4">
    <location>
        <begin position="115"/>
        <end position="116"/>
    </location>
    <ligand>
        <name>S-adenosyl-L-methionine</name>
        <dbReference type="ChEBI" id="CHEBI:59789"/>
    </ligand>
</feature>
<dbReference type="SUPFAM" id="SSF53335">
    <property type="entry name" value="S-adenosyl-L-methionine-dependent methyltransferases"/>
    <property type="match status" value="1"/>
</dbReference>
<feature type="binding site" evidence="4">
    <location>
        <position position="160"/>
    </location>
    <ligand>
        <name>Mg(2+)</name>
        <dbReference type="ChEBI" id="CHEBI:18420"/>
    </ligand>
</feature>
<feature type="binding site" evidence="4">
    <location>
        <position position="39"/>
    </location>
    <ligand>
        <name>S-adenosyl-L-methionine</name>
        <dbReference type="ChEBI" id="CHEBI:59789"/>
    </ligand>
</feature>
<keyword evidence="1 4" id="KW-0489">Methyltransferase</keyword>
<proteinExistence type="inferred from homology"/>
<keyword evidence="4" id="KW-0460">Magnesium</keyword>
<evidence type="ECO:0000256" key="3">
    <source>
        <dbReference type="ARBA" id="ARBA00022691"/>
    </source>
</evidence>
<evidence type="ECO:0000256" key="1">
    <source>
        <dbReference type="ARBA" id="ARBA00022603"/>
    </source>
</evidence>
<evidence type="ECO:0000313" key="5">
    <source>
        <dbReference type="EMBL" id="EOD00123.1"/>
    </source>
</evidence>
<dbReference type="Gene3D" id="3.40.50.150">
    <property type="entry name" value="Vaccinia Virus protein VP39"/>
    <property type="match status" value="1"/>
</dbReference>
<dbReference type="PATRIC" id="fig|1304284.3.peg.1813"/>
<dbReference type="PANTHER" id="PTHR10509">
    <property type="entry name" value="O-METHYLTRANSFERASE-RELATED"/>
    <property type="match status" value="1"/>
</dbReference>
<gene>
    <name evidence="4" type="primary">trmR</name>
    <name evidence="5" type="ORF">L21TH_1846</name>
</gene>
<dbReference type="PROSITE" id="PS51682">
    <property type="entry name" value="SAM_OMT_I"/>
    <property type="match status" value="1"/>
</dbReference>
<evidence type="ECO:0000313" key="6">
    <source>
        <dbReference type="Proteomes" id="UP000013378"/>
    </source>
</evidence>
<keyword evidence="3 4" id="KW-0949">S-adenosyl-L-methionine</keyword>
<dbReference type="Pfam" id="PF01596">
    <property type="entry name" value="Methyltransf_3"/>
    <property type="match status" value="1"/>
</dbReference>
<keyword evidence="4" id="KW-0479">Metal-binding</keyword>
<dbReference type="InterPro" id="IPR029063">
    <property type="entry name" value="SAM-dependent_MTases_sf"/>
</dbReference>
<feature type="binding site" evidence="4">
    <location>
        <position position="133"/>
    </location>
    <ligand>
        <name>S-adenosyl-L-methionine</name>
        <dbReference type="ChEBI" id="CHEBI:59789"/>
    </ligand>
</feature>
<dbReference type="GO" id="GO:0008757">
    <property type="term" value="F:S-adenosylmethionine-dependent methyltransferase activity"/>
    <property type="evidence" value="ECO:0007669"/>
    <property type="project" value="TreeGrafter"/>
</dbReference>
<dbReference type="HAMAP" id="MF_02217">
    <property type="entry name" value="TrmR_methyltr"/>
    <property type="match status" value="1"/>
</dbReference>
<dbReference type="InterPro" id="IPR002935">
    <property type="entry name" value="SAM_O-MeTrfase"/>
</dbReference>
<dbReference type="EMBL" id="ARZA01000204">
    <property type="protein sequence ID" value="EOD00123.1"/>
    <property type="molecule type" value="Genomic_DNA"/>
</dbReference>
<feature type="binding site" evidence="4">
    <location>
        <position position="69"/>
    </location>
    <ligand>
        <name>S-adenosyl-L-methionine</name>
        <dbReference type="ChEBI" id="CHEBI:59789"/>
    </ligand>
</feature>
<protein>
    <recommendedName>
        <fullName evidence="4">tRNA 5-hydroxyuridine methyltransferase</fullName>
        <ecNumber evidence="4">2.1.1.-</ecNumber>
    </recommendedName>
    <alternativeName>
        <fullName evidence="4">ho5U methyltransferase</fullName>
    </alternativeName>
</protein>
<dbReference type="GO" id="GO:0000287">
    <property type="term" value="F:magnesium ion binding"/>
    <property type="evidence" value="ECO:0007669"/>
    <property type="project" value="UniProtKB-UniRule"/>
</dbReference>
<dbReference type="GO" id="GO:0008171">
    <property type="term" value="F:O-methyltransferase activity"/>
    <property type="evidence" value="ECO:0007669"/>
    <property type="project" value="InterPro"/>
</dbReference>
<feature type="binding site" evidence="4">
    <location>
        <position position="159"/>
    </location>
    <ligand>
        <name>Mg(2+)</name>
        <dbReference type="ChEBI" id="CHEBI:18420"/>
    </ligand>
</feature>
<dbReference type="OrthoDB" id="9799672at2"/>
<comment type="caution">
    <text evidence="5">The sequence shown here is derived from an EMBL/GenBank/DDBJ whole genome shotgun (WGS) entry which is preliminary data.</text>
</comment>
<keyword evidence="6" id="KW-1185">Reference proteome</keyword>
<dbReference type="InterPro" id="IPR043675">
    <property type="entry name" value="TrmR_methyltr"/>
</dbReference>
<dbReference type="GO" id="GO:0030488">
    <property type="term" value="P:tRNA methylation"/>
    <property type="evidence" value="ECO:0007669"/>
    <property type="project" value="UniProtKB-UniRule"/>
</dbReference>
<dbReference type="STRING" id="1304284.L21TH_1846"/>